<organism evidence="2 3">
    <name type="scientific">Cloeon dipterum</name>
    <dbReference type="NCBI Taxonomy" id="197152"/>
    <lineage>
        <taxon>Eukaryota</taxon>
        <taxon>Metazoa</taxon>
        <taxon>Ecdysozoa</taxon>
        <taxon>Arthropoda</taxon>
        <taxon>Hexapoda</taxon>
        <taxon>Insecta</taxon>
        <taxon>Pterygota</taxon>
        <taxon>Palaeoptera</taxon>
        <taxon>Ephemeroptera</taxon>
        <taxon>Pisciforma</taxon>
        <taxon>Baetidae</taxon>
        <taxon>Cloeon</taxon>
    </lineage>
</organism>
<evidence type="ECO:0000256" key="1">
    <source>
        <dbReference type="SAM" id="MobiDB-lite"/>
    </source>
</evidence>
<evidence type="ECO:0000313" key="3">
    <source>
        <dbReference type="Proteomes" id="UP000494165"/>
    </source>
</evidence>
<evidence type="ECO:0000313" key="2">
    <source>
        <dbReference type="EMBL" id="CAB3386939.1"/>
    </source>
</evidence>
<accession>A0A8S1E1Q4</accession>
<feature type="compositionally biased region" description="Low complexity" evidence="1">
    <location>
        <begin position="297"/>
        <end position="311"/>
    </location>
</feature>
<keyword evidence="3" id="KW-1185">Reference proteome</keyword>
<dbReference type="EMBL" id="CADEPI010000521">
    <property type="protein sequence ID" value="CAB3386939.1"/>
    <property type="molecule type" value="Genomic_DNA"/>
</dbReference>
<feature type="compositionally biased region" description="Low complexity" evidence="1">
    <location>
        <begin position="192"/>
        <end position="205"/>
    </location>
</feature>
<feature type="region of interest" description="Disordered" evidence="1">
    <location>
        <begin position="291"/>
        <end position="336"/>
    </location>
</feature>
<dbReference type="Proteomes" id="UP000494165">
    <property type="component" value="Unassembled WGS sequence"/>
</dbReference>
<proteinExistence type="predicted"/>
<gene>
    <name evidence="2" type="ORF">CLODIP_2_CD16350</name>
</gene>
<comment type="caution">
    <text evidence="2">The sequence shown here is derived from an EMBL/GenBank/DDBJ whole genome shotgun (WGS) entry which is preliminary data.</text>
</comment>
<feature type="compositionally biased region" description="Basic and acidic residues" evidence="1">
    <location>
        <begin position="164"/>
        <end position="175"/>
    </location>
</feature>
<dbReference type="OrthoDB" id="6600770at2759"/>
<reference evidence="2 3" key="1">
    <citation type="submission" date="2020-04" db="EMBL/GenBank/DDBJ databases">
        <authorList>
            <person name="Alioto T."/>
            <person name="Alioto T."/>
            <person name="Gomez Garrido J."/>
        </authorList>
    </citation>
    <scope>NUCLEOTIDE SEQUENCE [LARGE SCALE GENOMIC DNA]</scope>
</reference>
<name>A0A8S1E1Q4_9INSE</name>
<sequence>MESNGEETCSDSTFQSAFARALAQASVRRTKCQPAAEAVAVQPEDPIEENITQQLKQECERLMEENRRLKASAVLSSHLNIDHEQRAEVTLLQSKVNTLAWQLSQSESRRRMVCSVAEQVATFLDRVSKTLTASSSSSPDSRQQQRSNSARCRIPRSRSSQSTDVRDAIDEREFTPRTSLQRSNSQLHSDSEYSFTSSRRSSTVSMEAAENEKLGQQARRLARTLKSMLNSQEPPAMSDESPSSSFSELLRMASKRRINYELPEKPMIVQQEAAPPTRPSLPSDVTFISPLMQHDGTSTCSSNSSSSSSPTLKARDSDESGFSSIGSFQEVGLPSPNEIIPRHVRCRSSPMTSNKKHSASLNYYNDSSQISSATLEIATMEKLKVLWV</sequence>
<dbReference type="AlphaFoldDB" id="A0A8S1E1Q4"/>
<protein>
    <submittedName>
        <fullName evidence="2">Uncharacterized protein</fullName>
    </submittedName>
</protein>
<feature type="compositionally biased region" description="Polar residues" evidence="1">
    <location>
        <begin position="176"/>
        <end position="188"/>
    </location>
</feature>
<feature type="region of interest" description="Disordered" evidence="1">
    <location>
        <begin position="131"/>
        <end position="215"/>
    </location>
</feature>
<feature type="compositionally biased region" description="Low complexity" evidence="1">
    <location>
        <begin position="134"/>
        <end position="149"/>
    </location>
</feature>